<reference evidence="2" key="1">
    <citation type="submission" date="2022-02" db="EMBL/GenBank/DDBJ databases">
        <title>Atlantic sturgeon de novo genome assembly.</title>
        <authorList>
            <person name="Stock M."/>
            <person name="Klopp C."/>
            <person name="Guiguen Y."/>
            <person name="Cabau C."/>
            <person name="Parinello H."/>
            <person name="Santidrian Yebra-Pimentel E."/>
            <person name="Kuhl H."/>
            <person name="Dirks R.P."/>
            <person name="Guessner J."/>
            <person name="Wuertz S."/>
            <person name="Du K."/>
            <person name="Schartl M."/>
        </authorList>
    </citation>
    <scope>NUCLEOTIDE SEQUENCE</scope>
    <source>
        <strain evidence="2">STURGEONOMICS-FGT-2020</strain>
        <tissue evidence="2">Whole blood</tissue>
    </source>
</reference>
<organism evidence="2 3">
    <name type="scientific">Acipenser oxyrinchus oxyrinchus</name>
    <dbReference type="NCBI Taxonomy" id="40147"/>
    <lineage>
        <taxon>Eukaryota</taxon>
        <taxon>Metazoa</taxon>
        <taxon>Chordata</taxon>
        <taxon>Craniata</taxon>
        <taxon>Vertebrata</taxon>
        <taxon>Euteleostomi</taxon>
        <taxon>Actinopterygii</taxon>
        <taxon>Chondrostei</taxon>
        <taxon>Acipenseriformes</taxon>
        <taxon>Acipenseridae</taxon>
        <taxon>Acipenser</taxon>
    </lineage>
</organism>
<evidence type="ECO:0000313" key="2">
    <source>
        <dbReference type="EMBL" id="KAK1174815.1"/>
    </source>
</evidence>
<evidence type="ECO:0000256" key="1">
    <source>
        <dbReference type="SAM" id="MobiDB-lite"/>
    </source>
</evidence>
<evidence type="ECO:0000313" key="3">
    <source>
        <dbReference type="Proteomes" id="UP001230051"/>
    </source>
</evidence>
<dbReference type="AlphaFoldDB" id="A0AAD8GIK4"/>
<sequence>MFICLKIHSRPQDQEAAARPPLAYFACHILTATILKATPVGLKPFQSLLYQFDNYVLDKCYLTVIGEVLQNAICQQNKRTKEAVENRIQPGNKRMKAQDSKGEG</sequence>
<keyword evidence="3" id="KW-1185">Reference proteome</keyword>
<dbReference type="Proteomes" id="UP001230051">
    <property type="component" value="Unassembled WGS sequence"/>
</dbReference>
<dbReference type="EMBL" id="JAGXEW010000002">
    <property type="protein sequence ID" value="KAK1174815.1"/>
    <property type="molecule type" value="Genomic_DNA"/>
</dbReference>
<feature type="region of interest" description="Disordered" evidence="1">
    <location>
        <begin position="83"/>
        <end position="104"/>
    </location>
</feature>
<protein>
    <submittedName>
        <fullName evidence="2">Platelet-derived growth factor receptor-like protein</fullName>
    </submittedName>
</protein>
<gene>
    <name evidence="2" type="ORF">AOXY_G2398</name>
</gene>
<comment type="caution">
    <text evidence="2">The sequence shown here is derived from an EMBL/GenBank/DDBJ whole genome shotgun (WGS) entry which is preliminary data.</text>
</comment>
<name>A0AAD8GIK4_ACIOX</name>
<keyword evidence="2" id="KW-0675">Receptor</keyword>
<proteinExistence type="predicted"/>
<accession>A0AAD8GIK4</accession>